<feature type="transmembrane region" description="Helical" evidence="2">
    <location>
        <begin position="101"/>
        <end position="119"/>
    </location>
</feature>
<evidence type="ECO:0000256" key="1">
    <source>
        <dbReference type="SAM" id="MobiDB-lite"/>
    </source>
</evidence>
<feature type="region of interest" description="Disordered" evidence="1">
    <location>
        <begin position="353"/>
        <end position="376"/>
    </location>
</feature>
<name>A0A1N7RKG8_9BURK</name>
<dbReference type="OrthoDB" id="9004488at2"/>
<reference evidence="3" key="1">
    <citation type="submission" date="2016-12" db="EMBL/GenBank/DDBJ databases">
        <authorList>
            <person name="Moulin L."/>
        </authorList>
    </citation>
    <scope>NUCLEOTIDE SEQUENCE [LARGE SCALE GENOMIC DNA]</scope>
    <source>
        <strain evidence="3">STM 7183</strain>
    </source>
</reference>
<evidence type="ECO:0000256" key="2">
    <source>
        <dbReference type="SAM" id="Phobius"/>
    </source>
</evidence>
<feature type="compositionally biased region" description="Low complexity" evidence="1">
    <location>
        <begin position="158"/>
        <end position="175"/>
    </location>
</feature>
<dbReference type="Proteomes" id="UP000195569">
    <property type="component" value="Unassembled WGS sequence"/>
</dbReference>
<sequence length="400" mass="41173">MSAESTPAQGFPTPCTRCGGVLYQHVEFCPYCGADHPLDRAKRKRAGTQLRAIDTQPPHLPAIAPDPSGLHALASPDMPIPPLAVPHAAWQAAGRWMVTRGVVMLLFVAALGYAAWLLLGDSHRQDTSGDETNNSASTAGGSISPYTPPSAARATPHSAAQSVAQSVAQPAVQSARNAPTATSVNAPVADITPTRIVPPRPPVVQHYRDLSEALRAAHTGLAHNNLAQAKSALADAMSIEPNNADASQVQSEIGDREKRRDAALSVASNCAKDKLWSCVREHAAHALAIDVSSEDAQSLLERVILSTGWKPLASAAAPATAATNANANGTPVLPTLPPAIATKSTATATSVTANSTATNPATNAATNATSSNAASAASGVDAEMRAIIDSGWKHSPSANK</sequence>
<keyword evidence="2" id="KW-1133">Transmembrane helix</keyword>
<dbReference type="AlphaFoldDB" id="A0A1N7RKG8"/>
<protein>
    <recommendedName>
        <fullName evidence="5">Zinc ribbon domain-containing protein</fullName>
    </recommendedName>
</protein>
<organism evidence="3 4">
    <name type="scientific">Paraburkholderia piptadeniae</name>
    <dbReference type="NCBI Taxonomy" id="1701573"/>
    <lineage>
        <taxon>Bacteria</taxon>
        <taxon>Pseudomonadati</taxon>
        <taxon>Pseudomonadota</taxon>
        <taxon>Betaproteobacteria</taxon>
        <taxon>Burkholderiales</taxon>
        <taxon>Burkholderiaceae</taxon>
        <taxon>Paraburkholderia</taxon>
    </lineage>
</organism>
<keyword evidence="2" id="KW-0812">Transmembrane</keyword>
<feature type="compositionally biased region" description="Polar residues" evidence="1">
    <location>
        <begin position="130"/>
        <end position="145"/>
    </location>
</feature>
<evidence type="ECO:0008006" key="5">
    <source>
        <dbReference type="Google" id="ProtNLM"/>
    </source>
</evidence>
<gene>
    <name evidence="3" type="ORF">BN2476_40068</name>
</gene>
<accession>A0A1N7RKG8</accession>
<comment type="caution">
    <text evidence="3">The sequence shown here is derived from an EMBL/GenBank/DDBJ whole genome shotgun (WGS) entry which is preliminary data.</text>
</comment>
<keyword evidence="2" id="KW-0472">Membrane</keyword>
<evidence type="ECO:0000313" key="3">
    <source>
        <dbReference type="EMBL" id="SIT35554.1"/>
    </source>
</evidence>
<keyword evidence="4" id="KW-1185">Reference proteome</keyword>
<evidence type="ECO:0000313" key="4">
    <source>
        <dbReference type="Proteomes" id="UP000195569"/>
    </source>
</evidence>
<proteinExistence type="predicted"/>
<dbReference type="EMBL" id="CYGY02000004">
    <property type="protein sequence ID" value="SIT35554.1"/>
    <property type="molecule type" value="Genomic_DNA"/>
</dbReference>
<feature type="compositionally biased region" description="Polar residues" evidence="1">
    <location>
        <begin position="176"/>
        <end position="185"/>
    </location>
</feature>
<feature type="region of interest" description="Disordered" evidence="1">
    <location>
        <begin position="125"/>
        <end position="186"/>
    </location>
</feature>
<dbReference type="RefSeq" id="WP_087732380.1">
    <property type="nucleotide sequence ID" value="NZ_CYGY02000004.1"/>
</dbReference>